<accession>A0A0M9ELT7</accession>
<protein>
    <submittedName>
        <fullName evidence="2">Cytosine deaminase</fullName>
    </submittedName>
</protein>
<dbReference type="Gene3D" id="3.20.20.140">
    <property type="entry name" value="Metal-dependent hydrolases"/>
    <property type="match status" value="1"/>
</dbReference>
<evidence type="ECO:0000313" key="2">
    <source>
        <dbReference type="EMBL" id="KPA35362.1"/>
    </source>
</evidence>
<evidence type="ECO:0000256" key="1">
    <source>
        <dbReference type="ARBA" id="ARBA00022801"/>
    </source>
</evidence>
<proteinExistence type="predicted"/>
<gene>
    <name evidence="2" type="ORF">FLAG1_11939</name>
</gene>
<dbReference type="SUPFAM" id="SSF51338">
    <property type="entry name" value="Composite domain of metallo-dependent hydrolases"/>
    <property type="match status" value="1"/>
</dbReference>
<dbReference type="EMBL" id="JXCE01001201">
    <property type="protein sequence ID" value="KPA35362.1"/>
    <property type="molecule type" value="Genomic_DNA"/>
</dbReference>
<keyword evidence="3" id="KW-1185">Reference proteome</keyword>
<evidence type="ECO:0000313" key="3">
    <source>
        <dbReference type="Proteomes" id="UP000037904"/>
    </source>
</evidence>
<keyword evidence="1" id="KW-0378">Hydrolase</keyword>
<reference evidence="2 3" key="1">
    <citation type="submission" date="2015-04" db="EMBL/GenBank/DDBJ databases">
        <title>The draft genome sequence of Fusarium langsethiae, a T-2/HT-2 mycotoxin producer.</title>
        <authorList>
            <person name="Lysoe E."/>
            <person name="Divon H.H."/>
            <person name="Terzi V."/>
            <person name="Orru L."/>
            <person name="Lamontanara A."/>
            <person name="Kolseth A.-K."/>
            <person name="Frandsen R.J."/>
            <person name="Nielsen K."/>
            <person name="Thrane U."/>
        </authorList>
    </citation>
    <scope>NUCLEOTIDE SEQUENCE [LARGE SCALE GENOMIC DNA]</scope>
    <source>
        <strain evidence="2 3">Fl201059</strain>
    </source>
</reference>
<dbReference type="PANTHER" id="PTHR43794">
    <property type="entry name" value="AMINOHYDROLASE SSNA-RELATED"/>
    <property type="match status" value="1"/>
</dbReference>
<organism evidence="2 3">
    <name type="scientific">Fusarium langsethiae</name>
    <dbReference type="NCBI Taxonomy" id="179993"/>
    <lineage>
        <taxon>Eukaryota</taxon>
        <taxon>Fungi</taxon>
        <taxon>Dikarya</taxon>
        <taxon>Ascomycota</taxon>
        <taxon>Pezizomycotina</taxon>
        <taxon>Sordariomycetes</taxon>
        <taxon>Hypocreomycetidae</taxon>
        <taxon>Hypocreales</taxon>
        <taxon>Nectriaceae</taxon>
        <taxon>Fusarium</taxon>
    </lineage>
</organism>
<dbReference type="Gene3D" id="2.30.40.10">
    <property type="entry name" value="Urease, subunit C, domain 1"/>
    <property type="match status" value="1"/>
</dbReference>
<dbReference type="AlphaFoldDB" id="A0A0M9ELT7"/>
<name>A0A0M9ELT7_FUSLA</name>
<dbReference type="InterPro" id="IPR011059">
    <property type="entry name" value="Metal-dep_hydrolase_composite"/>
</dbReference>
<dbReference type="InterPro" id="IPR050287">
    <property type="entry name" value="MTA/SAH_deaminase"/>
</dbReference>
<dbReference type="GO" id="GO:0016810">
    <property type="term" value="F:hydrolase activity, acting on carbon-nitrogen (but not peptide) bonds"/>
    <property type="evidence" value="ECO:0007669"/>
    <property type="project" value="InterPro"/>
</dbReference>
<comment type="caution">
    <text evidence="2">The sequence shown here is derived from an EMBL/GenBank/DDBJ whole genome shotgun (WGS) entry which is preliminary data.</text>
</comment>
<feature type="non-terminal residue" evidence="2">
    <location>
        <position position="100"/>
    </location>
</feature>
<dbReference type="Proteomes" id="UP000037904">
    <property type="component" value="Unassembled WGS sequence"/>
</dbReference>
<dbReference type="PANTHER" id="PTHR43794:SF11">
    <property type="entry name" value="AMIDOHYDROLASE-RELATED DOMAIN-CONTAINING PROTEIN"/>
    <property type="match status" value="1"/>
</dbReference>
<sequence>MSNISSPVFVLIKNATVLTVDPQSQVLENTDILVKDGKIAALGQDLSTPFEDSVSVIDAQGCIVTPGFVDGHHHMWQQLLRGIATDWSLFDYTVNMRTIV</sequence>